<keyword evidence="1" id="KW-0812">Transmembrane</keyword>
<keyword evidence="4" id="KW-1185">Reference proteome</keyword>
<feature type="domain" description="DUF8201" evidence="2">
    <location>
        <begin position="1"/>
        <end position="443"/>
    </location>
</feature>
<keyword evidence="1" id="KW-0472">Membrane</keyword>
<evidence type="ECO:0000256" key="1">
    <source>
        <dbReference type="SAM" id="Phobius"/>
    </source>
</evidence>
<feature type="transmembrane region" description="Helical" evidence="1">
    <location>
        <begin position="462"/>
        <end position="479"/>
    </location>
</feature>
<organism evidence="3 4">
    <name type="scientific">Chloracidobacterium validum</name>
    <dbReference type="NCBI Taxonomy" id="2821543"/>
    <lineage>
        <taxon>Bacteria</taxon>
        <taxon>Pseudomonadati</taxon>
        <taxon>Acidobacteriota</taxon>
        <taxon>Terriglobia</taxon>
        <taxon>Terriglobales</taxon>
        <taxon>Acidobacteriaceae</taxon>
        <taxon>Chloracidobacterium</taxon>
    </lineage>
</organism>
<name>A0ABX8BCW0_9BACT</name>
<evidence type="ECO:0000313" key="4">
    <source>
        <dbReference type="Proteomes" id="UP000676506"/>
    </source>
</evidence>
<dbReference type="Proteomes" id="UP000676506">
    <property type="component" value="Chromosome 1"/>
</dbReference>
<feature type="transmembrane region" description="Helical" evidence="1">
    <location>
        <begin position="413"/>
        <end position="431"/>
    </location>
</feature>
<gene>
    <name evidence="3" type="ORF">J8C06_04250</name>
</gene>
<feature type="transmembrane region" description="Helical" evidence="1">
    <location>
        <begin position="229"/>
        <end position="247"/>
    </location>
</feature>
<feature type="transmembrane region" description="Helical" evidence="1">
    <location>
        <begin position="485"/>
        <end position="505"/>
    </location>
</feature>
<evidence type="ECO:0000313" key="3">
    <source>
        <dbReference type="EMBL" id="QUW03655.1"/>
    </source>
</evidence>
<feature type="transmembrane region" description="Helical" evidence="1">
    <location>
        <begin position="437"/>
        <end position="455"/>
    </location>
</feature>
<dbReference type="InterPro" id="IPR058065">
    <property type="entry name" value="LIC_10190-like"/>
</dbReference>
<feature type="transmembrane region" description="Helical" evidence="1">
    <location>
        <begin position="259"/>
        <end position="292"/>
    </location>
</feature>
<feature type="transmembrane region" description="Helical" evidence="1">
    <location>
        <begin position="202"/>
        <end position="222"/>
    </location>
</feature>
<feature type="transmembrane region" description="Helical" evidence="1">
    <location>
        <begin position="170"/>
        <end position="190"/>
    </location>
</feature>
<reference evidence="3 4" key="1">
    <citation type="submission" date="2021-03" db="EMBL/GenBank/DDBJ databases">
        <title>Genomic and phenotypic characterization of Chloracidobacterium isolates provides evidence for multiple species.</title>
        <authorList>
            <person name="Saini M.K."/>
            <person name="Costas A.M.G."/>
            <person name="Tank M."/>
            <person name="Bryant D.A."/>
        </authorList>
    </citation>
    <scope>NUCLEOTIDE SEQUENCE [LARGE SCALE GENOMIC DNA]</scope>
    <source>
        <strain evidence="3 4">BV2-C</strain>
    </source>
</reference>
<proteinExistence type="predicted"/>
<feature type="transmembrane region" description="Helical" evidence="1">
    <location>
        <begin position="6"/>
        <end position="23"/>
    </location>
</feature>
<feature type="transmembrane region" description="Helical" evidence="1">
    <location>
        <begin position="304"/>
        <end position="323"/>
    </location>
</feature>
<feature type="transmembrane region" description="Helical" evidence="1">
    <location>
        <begin position="383"/>
        <end position="406"/>
    </location>
</feature>
<protein>
    <recommendedName>
        <fullName evidence="2">DUF8201 domain-containing protein</fullName>
    </recommendedName>
</protein>
<feature type="transmembrane region" description="Helical" evidence="1">
    <location>
        <begin position="132"/>
        <end position="158"/>
    </location>
</feature>
<dbReference type="Pfam" id="PF26626">
    <property type="entry name" value="DUF8201"/>
    <property type="match status" value="1"/>
</dbReference>
<evidence type="ECO:0000259" key="2">
    <source>
        <dbReference type="Pfam" id="PF26626"/>
    </source>
</evidence>
<dbReference type="NCBIfam" id="NF047510">
    <property type="entry name" value="LIC_10190_fam"/>
    <property type="match status" value="1"/>
</dbReference>
<feature type="transmembrane region" description="Helical" evidence="1">
    <location>
        <begin position="35"/>
        <end position="55"/>
    </location>
</feature>
<dbReference type="InterPro" id="IPR058514">
    <property type="entry name" value="DUF8201"/>
</dbReference>
<feature type="transmembrane region" description="Helical" evidence="1">
    <location>
        <begin position="61"/>
        <end position="79"/>
    </location>
</feature>
<feature type="transmembrane region" description="Helical" evidence="1">
    <location>
        <begin position="91"/>
        <end position="112"/>
    </location>
</feature>
<accession>A0ABX8BCW0</accession>
<sequence length="576" mass="65574">MIAVILSWITVLAIAYVFGSIFVTEKLFERMGDHFLVSIWVGLTVISNFWILLAFFIPLKFFSTMFFTFVVVVLLSIRFKIKYNFRFFKDLLRYKYFIILSFFILNIVAFLASQEVKNIDTGGYHYPIVRWLVEYGVTYGLALLQLQYGYISTWYALIAPFEAGPWQGHIGGIGAFPVFLLSLHGLLSIFRIHKGEECFSDWFILVSWFLGTSLIVLSPVVVGMSTLSTDIPIAVTVIVTTWMLIYHCNKEDSDNLTSNLRIVVIALLAFGAFAIKFSSFPLALFVTLYILFNLGKRKFNRITLLALTLVFSLAPTMAARFVASGYPLCPSTLFGFDSVEWAVDRQVIENATVEIRDFARWQWHTLSSPRYSLGWFDLSWLQYWVKFEILMAAYLVASIFSTLFLIFRRKSELNLFAAIFIGLTGTFYIFISAPFLRLGIGFLVILPSLLLSYLLWMKKLKLAYTAVGIIVLLTSLSVFCRQPPGKFSVLVFIFILLTLWLFAIWSGKRWSMLTRVVIIGVLLCLPMLFTGVAMLADAFYCCAHASQVIPRQASKDAILANHGNYSQWNPGSPSDY</sequence>
<feature type="transmembrane region" description="Helical" evidence="1">
    <location>
        <begin position="517"/>
        <end position="540"/>
    </location>
</feature>
<dbReference type="EMBL" id="CP072648">
    <property type="protein sequence ID" value="QUW03655.1"/>
    <property type="molecule type" value="Genomic_DNA"/>
</dbReference>
<keyword evidence="1" id="KW-1133">Transmembrane helix</keyword>
<dbReference type="RefSeq" id="WP_211429545.1">
    <property type="nucleotide sequence ID" value="NZ_CP072648.1"/>
</dbReference>